<proteinExistence type="predicted"/>
<keyword evidence="4" id="KW-1133">Transmembrane helix</keyword>
<dbReference type="RefSeq" id="WP_003335665.1">
    <property type="nucleotide sequence ID" value="NZ_CP007806.1"/>
</dbReference>
<dbReference type="EMBL" id="CP007806">
    <property type="protein sequence ID" value="AIG24873.1"/>
    <property type="molecule type" value="Genomic_DNA"/>
</dbReference>
<dbReference type="KEGG" id="blr:BRLA_c005150"/>
<evidence type="ECO:0000259" key="5">
    <source>
        <dbReference type="PROSITE" id="PS50111"/>
    </source>
</evidence>
<evidence type="ECO:0000256" key="3">
    <source>
        <dbReference type="SAM" id="Coils"/>
    </source>
</evidence>
<gene>
    <name evidence="6" type="primary">mcpB_1</name>
    <name evidence="6" type="ORF">BRLA_c005150</name>
</gene>
<feature type="coiled-coil region" evidence="3">
    <location>
        <begin position="174"/>
        <end position="222"/>
    </location>
</feature>
<protein>
    <submittedName>
        <fullName evidence="6">Methyl-accepting chemotaxis protein McpB</fullName>
    </submittedName>
</protein>
<evidence type="ECO:0000256" key="2">
    <source>
        <dbReference type="PROSITE-ProRule" id="PRU00284"/>
    </source>
</evidence>
<keyword evidence="1 2" id="KW-0807">Transducer</keyword>
<dbReference type="SMART" id="SM00283">
    <property type="entry name" value="MA"/>
    <property type="match status" value="1"/>
</dbReference>
<dbReference type="AlphaFoldDB" id="A0A075R116"/>
<dbReference type="Proteomes" id="UP000005850">
    <property type="component" value="Chromosome"/>
</dbReference>
<dbReference type="SUPFAM" id="SSF58104">
    <property type="entry name" value="Methyl-accepting chemotaxis protein (MCP) signaling domain"/>
    <property type="match status" value="1"/>
</dbReference>
<feature type="transmembrane region" description="Helical" evidence="4">
    <location>
        <begin position="21"/>
        <end position="41"/>
    </location>
</feature>
<dbReference type="Gene3D" id="1.10.287.950">
    <property type="entry name" value="Methyl-accepting chemotaxis protein"/>
    <property type="match status" value="1"/>
</dbReference>
<dbReference type="GO" id="GO:0007165">
    <property type="term" value="P:signal transduction"/>
    <property type="evidence" value="ECO:0007669"/>
    <property type="project" value="UniProtKB-KW"/>
</dbReference>
<feature type="domain" description="Methyl-accepting transducer" evidence="5">
    <location>
        <begin position="215"/>
        <end position="455"/>
    </location>
</feature>
<evidence type="ECO:0000313" key="7">
    <source>
        <dbReference type="Proteomes" id="UP000005850"/>
    </source>
</evidence>
<keyword evidence="3" id="KW-0175">Coiled coil</keyword>
<dbReference type="eggNOG" id="COG0840">
    <property type="taxonomic scope" value="Bacteria"/>
</dbReference>
<dbReference type="PROSITE" id="PS50111">
    <property type="entry name" value="CHEMOTAXIS_TRANSDUC_2"/>
    <property type="match status" value="1"/>
</dbReference>
<reference evidence="6 7" key="1">
    <citation type="journal article" date="2011" name="J. Bacteriol.">
        <title>Genome sequence of Brevibacillus laterosporus LMG 15441, a pathogen of invertebrates.</title>
        <authorList>
            <person name="Djukic M."/>
            <person name="Poehlein A."/>
            <person name="Thurmer A."/>
            <person name="Daniel R."/>
        </authorList>
    </citation>
    <scope>NUCLEOTIDE SEQUENCE [LARGE SCALE GENOMIC DNA]</scope>
    <source>
        <strain evidence="6 7">LMG 15441</strain>
    </source>
</reference>
<evidence type="ECO:0000313" key="6">
    <source>
        <dbReference type="EMBL" id="AIG24873.1"/>
    </source>
</evidence>
<feature type="transmembrane region" description="Helical" evidence="4">
    <location>
        <begin position="146"/>
        <end position="166"/>
    </location>
</feature>
<keyword evidence="4" id="KW-0472">Membrane</keyword>
<feature type="transmembrane region" description="Helical" evidence="4">
    <location>
        <begin position="47"/>
        <end position="66"/>
    </location>
</feature>
<keyword evidence="4" id="KW-0812">Transmembrane</keyword>
<dbReference type="HOGENOM" id="CLU_000445_107_18_9"/>
<feature type="transmembrane region" description="Helical" evidence="4">
    <location>
        <begin position="73"/>
        <end position="92"/>
    </location>
</feature>
<dbReference type="PANTHER" id="PTHR32089:SF112">
    <property type="entry name" value="LYSOZYME-LIKE PROTEIN-RELATED"/>
    <property type="match status" value="1"/>
</dbReference>
<feature type="transmembrane region" description="Helical" evidence="4">
    <location>
        <begin position="98"/>
        <end position="125"/>
    </location>
</feature>
<dbReference type="InterPro" id="IPR004089">
    <property type="entry name" value="MCPsignal_dom"/>
</dbReference>
<organism evidence="6 7">
    <name type="scientific">Brevibacillus laterosporus LMG 15441</name>
    <dbReference type="NCBI Taxonomy" id="1042163"/>
    <lineage>
        <taxon>Bacteria</taxon>
        <taxon>Bacillati</taxon>
        <taxon>Bacillota</taxon>
        <taxon>Bacilli</taxon>
        <taxon>Bacillales</taxon>
        <taxon>Paenibacillaceae</taxon>
        <taxon>Brevibacillus</taxon>
    </lineage>
</organism>
<name>A0A075R116_BRELA</name>
<dbReference type="STRING" id="1042163.BRLA_c005150"/>
<keyword evidence="7" id="KW-1185">Reference proteome</keyword>
<evidence type="ECO:0000256" key="1">
    <source>
        <dbReference type="ARBA" id="ARBA00023224"/>
    </source>
</evidence>
<dbReference type="CDD" id="cd11386">
    <property type="entry name" value="MCP_signal"/>
    <property type="match status" value="1"/>
</dbReference>
<accession>A0A075R116</accession>
<sequence length="497" mass="55525">MINRLINGTIDLVRNTLTNKEGFMIFLLWDHLWLSIIYSWFTGISVWNLTSVGLIVTLLVSLWYFIKKDSIWLRYLVAVGFVFYSLSFDHFTPYPEMAILPIVVLALMSAYLDYKVVLFTGLLYIASMLIGYQTDWYTLFKSEHDLINLGLRLVGVVFTTIVSIYLCLSGRASLQCVEEARQEAEVKEAQLTELLSSVSTMIENLDATSNQVNENADITKQNTDEMLVAFKEVATGMEQQAQSTVKVEEDIQSIDHEIKKVNEQANEMKEEALRNNRRLSEGIDMMTDLTAQMQHIVSTVDMASNTIHKLNQQAGQVEAIVETINQIATQTNLLALNAAIESARAGEHGRGFGVVADEVRKLAEQSATATQQIARILEALHQDTQTAVVHMKEGESSVSKGQELANKTVESMGKVRTGMAGFMGSVELVQVSMVQVKQRSSEVTNEVSNITSITEESVASLEQLFASAETQRDKISSITEEIHQLNELSHSLRQSLH</sequence>
<dbReference type="GO" id="GO:0016020">
    <property type="term" value="C:membrane"/>
    <property type="evidence" value="ECO:0007669"/>
    <property type="project" value="InterPro"/>
</dbReference>
<dbReference type="PANTHER" id="PTHR32089">
    <property type="entry name" value="METHYL-ACCEPTING CHEMOTAXIS PROTEIN MCPB"/>
    <property type="match status" value="1"/>
</dbReference>
<feature type="coiled-coil region" evidence="3">
    <location>
        <begin position="251"/>
        <end position="282"/>
    </location>
</feature>
<dbReference type="Pfam" id="PF00015">
    <property type="entry name" value="MCPsignal"/>
    <property type="match status" value="1"/>
</dbReference>
<evidence type="ECO:0000256" key="4">
    <source>
        <dbReference type="SAM" id="Phobius"/>
    </source>
</evidence>